<evidence type="ECO:0000256" key="9">
    <source>
        <dbReference type="ARBA" id="ARBA00023150"/>
    </source>
</evidence>
<keyword evidence="10 12" id="KW-0456">Lyase</keyword>
<dbReference type="Gene3D" id="3.20.20.70">
    <property type="entry name" value="Aldolase class I"/>
    <property type="match status" value="1"/>
</dbReference>
<evidence type="ECO:0000256" key="10">
    <source>
        <dbReference type="ARBA" id="ARBA00023239"/>
    </source>
</evidence>
<sequence>MHRFLALRLRHTMIKDQQGRGLTDLRISLTDRCNLRCTYCMPKEVFGADYVFLRKNEWLRFSELDELVAAFVQLGVRKIRLTGGEPLLRPGLAKYIHGLKHIHKVEDIAMTTNGLRLAERVGELKEAGLDRVTVSLDALDPEIAGKMNGRGVAPRAVLAGIAAAQHEGFQVKVNMVVERGVNDGEILPMARYFKQRGISLRFIEFMDVGNHNGWKMERVVSGREILETIQREFPVEPVDISSSQEVAKRYRYRDGSAEFGLITSVTQPFCGGCTRARISADGKLYTCLFASTGLDLKQIMRAPNYDKAQLYDQLAGHWGARKDRYSEQRTQGIQSKDKVEMSYIGG</sequence>
<dbReference type="InterPro" id="IPR000385">
    <property type="entry name" value="MoaA_NifB_PqqE_Fe-S-bd_CS"/>
</dbReference>
<dbReference type="PROSITE" id="PS01305">
    <property type="entry name" value="MOAA_NIFB_PQQE"/>
    <property type="match status" value="1"/>
</dbReference>
<evidence type="ECO:0000256" key="6">
    <source>
        <dbReference type="ARBA" id="ARBA00023004"/>
    </source>
</evidence>
<dbReference type="HAMAP" id="MF_01225_B">
    <property type="entry name" value="MoaA_B"/>
    <property type="match status" value="1"/>
</dbReference>
<feature type="binding site" evidence="12">
    <location>
        <position position="287"/>
    </location>
    <ligand>
        <name>[4Fe-4S] cluster</name>
        <dbReference type="ChEBI" id="CHEBI:49883"/>
        <label>2</label>
        <note>4Fe-4S-substrate</note>
    </ligand>
</feature>
<dbReference type="PANTHER" id="PTHR22960">
    <property type="entry name" value="MOLYBDOPTERIN COFACTOR SYNTHESIS PROTEIN A"/>
    <property type="match status" value="1"/>
</dbReference>
<comment type="subunit">
    <text evidence="12">Monomer and homodimer.</text>
</comment>
<feature type="binding site" evidence="12">
    <location>
        <position position="172"/>
    </location>
    <ligand>
        <name>GTP</name>
        <dbReference type="ChEBI" id="CHEBI:37565"/>
    </ligand>
</feature>
<feature type="binding site" evidence="12">
    <location>
        <position position="80"/>
    </location>
    <ligand>
        <name>GTP</name>
        <dbReference type="ChEBI" id="CHEBI:37565"/>
    </ligand>
</feature>
<dbReference type="PROSITE" id="PS51918">
    <property type="entry name" value="RADICAL_SAM"/>
    <property type="match status" value="1"/>
</dbReference>
<evidence type="ECO:0000256" key="4">
    <source>
        <dbReference type="ARBA" id="ARBA00022723"/>
    </source>
</evidence>
<evidence type="ECO:0000313" key="15">
    <source>
        <dbReference type="EMBL" id="MDQ8206867.1"/>
    </source>
</evidence>
<dbReference type="SMART" id="SM00729">
    <property type="entry name" value="Elp3"/>
    <property type="match status" value="1"/>
</dbReference>
<feature type="region of interest" description="Disordered" evidence="13">
    <location>
        <begin position="323"/>
        <end position="346"/>
    </location>
</feature>
<evidence type="ECO:0000256" key="1">
    <source>
        <dbReference type="ARBA" id="ARBA00012167"/>
    </source>
</evidence>
<evidence type="ECO:0000256" key="13">
    <source>
        <dbReference type="SAM" id="MobiDB-lite"/>
    </source>
</evidence>
<dbReference type="EC" id="4.1.99.22" evidence="1 12"/>
<evidence type="ECO:0000256" key="2">
    <source>
        <dbReference type="ARBA" id="ARBA00022485"/>
    </source>
</evidence>
<gene>
    <name evidence="12 15" type="primary">moaA</name>
    <name evidence="15" type="ORF">QEH52_05065</name>
</gene>
<dbReference type="InterPro" id="IPR007197">
    <property type="entry name" value="rSAM"/>
</dbReference>
<dbReference type="CDD" id="cd21117">
    <property type="entry name" value="Twitch_MoaA"/>
    <property type="match status" value="1"/>
</dbReference>
<dbReference type="SFLD" id="SFLDG01386">
    <property type="entry name" value="main_SPASM_domain-containing"/>
    <property type="match status" value="1"/>
</dbReference>
<feature type="binding site" evidence="12">
    <location>
        <position position="40"/>
    </location>
    <ligand>
        <name>[4Fe-4S] cluster</name>
        <dbReference type="ChEBI" id="CHEBI:49883"/>
        <label>1</label>
        <note>4Fe-4S-S-AdoMet</note>
    </ligand>
</feature>
<name>A0ABU1ATC7_9BACT</name>
<dbReference type="SFLD" id="SFLDG01383">
    <property type="entry name" value="cyclic_pyranopterin_phosphate"/>
    <property type="match status" value="1"/>
</dbReference>
<accession>A0ABU1ATC7</accession>
<dbReference type="Proteomes" id="UP001225316">
    <property type="component" value="Unassembled WGS sequence"/>
</dbReference>
<dbReference type="InterPro" id="IPR013785">
    <property type="entry name" value="Aldolase_TIM"/>
</dbReference>
<keyword evidence="5 12" id="KW-0547">Nucleotide-binding</keyword>
<keyword evidence="8 12" id="KW-0342">GTP-binding</keyword>
<dbReference type="EMBL" id="JARXHW010000008">
    <property type="protein sequence ID" value="MDQ8206867.1"/>
    <property type="molecule type" value="Genomic_DNA"/>
</dbReference>
<evidence type="ECO:0000256" key="5">
    <source>
        <dbReference type="ARBA" id="ARBA00022741"/>
    </source>
</evidence>
<protein>
    <recommendedName>
        <fullName evidence="1 12">GTP 3',8-cyclase</fullName>
        <ecNumber evidence="1 12">4.1.99.22</ecNumber>
    </recommendedName>
    <alternativeName>
        <fullName evidence="12">Molybdenum cofactor biosynthesis protein A</fullName>
    </alternativeName>
</protein>
<comment type="caution">
    <text evidence="15">The sequence shown here is derived from an EMBL/GenBank/DDBJ whole genome shotgun (WGS) entry which is preliminary data.</text>
</comment>
<dbReference type="SUPFAM" id="SSF102114">
    <property type="entry name" value="Radical SAM enzymes"/>
    <property type="match status" value="1"/>
</dbReference>
<reference evidence="15 16" key="1">
    <citation type="submission" date="2023-04" db="EMBL/GenBank/DDBJ databases">
        <title>A novel bacteria isolated from coastal sediment.</title>
        <authorList>
            <person name="Liu X.-J."/>
            <person name="Du Z.-J."/>
        </authorList>
    </citation>
    <scope>NUCLEOTIDE SEQUENCE [LARGE SCALE GENOMIC DNA]</scope>
    <source>
        <strain evidence="15 16">SDUM461003</strain>
    </source>
</reference>
<dbReference type="SFLD" id="SFLDS00029">
    <property type="entry name" value="Radical_SAM"/>
    <property type="match status" value="1"/>
</dbReference>
<comment type="similarity">
    <text evidence="12">Belongs to the radical SAM superfamily. MoaA family.</text>
</comment>
<dbReference type="InterPro" id="IPR006638">
    <property type="entry name" value="Elp3/MiaA/NifB-like_rSAM"/>
</dbReference>
<evidence type="ECO:0000313" key="16">
    <source>
        <dbReference type="Proteomes" id="UP001225316"/>
    </source>
</evidence>
<comment type="pathway">
    <text evidence="12">Cofactor biosynthesis; molybdopterin biosynthesis.</text>
</comment>
<comment type="function">
    <text evidence="12">Catalyzes the cyclization of GTP to (8S)-3',8-cyclo-7,8-dihydroguanosine 5'-triphosphate.</text>
</comment>
<feature type="binding site" evidence="12">
    <location>
        <position position="111"/>
    </location>
    <ligand>
        <name>GTP</name>
        <dbReference type="ChEBI" id="CHEBI:37565"/>
    </ligand>
</feature>
<comment type="catalytic activity">
    <reaction evidence="11 12">
        <text>GTP + AH2 + S-adenosyl-L-methionine = (8S)-3',8-cyclo-7,8-dihydroguanosine 5'-triphosphate + 5'-deoxyadenosine + L-methionine + A + H(+)</text>
        <dbReference type="Rhea" id="RHEA:49576"/>
        <dbReference type="ChEBI" id="CHEBI:13193"/>
        <dbReference type="ChEBI" id="CHEBI:15378"/>
        <dbReference type="ChEBI" id="CHEBI:17319"/>
        <dbReference type="ChEBI" id="CHEBI:17499"/>
        <dbReference type="ChEBI" id="CHEBI:37565"/>
        <dbReference type="ChEBI" id="CHEBI:57844"/>
        <dbReference type="ChEBI" id="CHEBI:59789"/>
        <dbReference type="ChEBI" id="CHEBI:131766"/>
        <dbReference type="EC" id="4.1.99.22"/>
    </reaction>
</comment>
<dbReference type="PANTHER" id="PTHR22960:SF0">
    <property type="entry name" value="MOLYBDENUM COFACTOR BIOSYNTHESIS PROTEIN 1"/>
    <property type="match status" value="1"/>
</dbReference>
<dbReference type="InterPro" id="IPR050105">
    <property type="entry name" value="MoCo_biosynth_MoaA/MoaC"/>
</dbReference>
<dbReference type="InterPro" id="IPR058240">
    <property type="entry name" value="rSAM_sf"/>
</dbReference>
<dbReference type="Pfam" id="PF04055">
    <property type="entry name" value="Radical_SAM"/>
    <property type="match status" value="1"/>
</dbReference>
<feature type="binding site" evidence="12">
    <location>
        <position position="135"/>
    </location>
    <ligand>
        <name>S-adenosyl-L-methionine</name>
        <dbReference type="ChEBI" id="CHEBI:59789"/>
    </ligand>
</feature>
<keyword evidence="7 12" id="KW-0411">Iron-sulfur</keyword>
<dbReference type="InterPro" id="IPR013483">
    <property type="entry name" value="MoaA"/>
</dbReference>
<dbReference type="CDD" id="cd01335">
    <property type="entry name" value="Radical_SAM"/>
    <property type="match status" value="1"/>
</dbReference>
<evidence type="ECO:0000259" key="14">
    <source>
        <dbReference type="PROSITE" id="PS51918"/>
    </source>
</evidence>
<evidence type="ECO:0000256" key="8">
    <source>
        <dbReference type="ARBA" id="ARBA00023134"/>
    </source>
</evidence>
<evidence type="ECO:0000256" key="11">
    <source>
        <dbReference type="ARBA" id="ARBA00048697"/>
    </source>
</evidence>
<feature type="binding site" evidence="12">
    <location>
        <position position="84"/>
    </location>
    <ligand>
        <name>S-adenosyl-L-methionine</name>
        <dbReference type="ChEBI" id="CHEBI:59789"/>
    </ligand>
</feature>
<feature type="binding site" evidence="12">
    <location>
        <position position="37"/>
    </location>
    <ligand>
        <name>[4Fe-4S] cluster</name>
        <dbReference type="ChEBI" id="CHEBI:49883"/>
        <label>1</label>
        <note>4Fe-4S-S-AdoMet</note>
    </ligand>
</feature>
<keyword evidence="4 12" id="KW-0479">Metal-binding</keyword>
<dbReference type="SFLD" id="SFLDG01067">
    <property type="entry name" value="SPASM/twitch_domain_containing"/>
    <property type="match status" value="1"/>
</dbReference>
<feature type="binding site" evidence="12">
    <location>
        <position position="273"/>
    </location>
    <ligand>
        <name>[4Fe-4S] cluster</name>
        <dbReference type="ChEBI" id="CHEBI:49883"/>
        <label>2</label>
        <note>4Fe-4S-substrate</note>
    </ligand>
</feature>
<feature type="domain" description="Radical SAM core" evidence="14">
    <location>
        <begin position="17"/>
        <end position="236"/>
    </location>
</feature>
<keyword evidence="2 12" id="KW-0004">4Fe-4S</keyword>
<keyword evidence="16" id="KW-1185">Reference proteome</keyword>
<dbReference type="InterPro" id="IPR010505">
    <property type="entry name" value="MoaA_twitch"/>
</dbReference>
<keyword evidence="3 12" id="KW-0949">S-adenosyl-L-methionine</keyword>
<dbReference type="Pfam" id="PF06463">
    <property type="entry name" value="Mob_synth_C"/>
    <property type="match status" value="1"/>
</dbReference>
<feature type="binding site" evidence="12">
    <location>
        <position position="39"/>
    </location>
    <ligand>
        <name>S-adenosyl-L-methionine</name>
        <dbReference type="ChEBI" id="CHEBI:59789"/>
    </ligand>
</feature>
<feature type="binding site" evidence="12">
    <location>
        <position position="26"/>
    </location>
    <ligand>
        <name>GTP</name>
        <dbReference type="ChEBI" id="CHEBI:37565"/>
    </ligand>
</feature>
<evidence type="ECO:0000256" key="12">
    <source>
        <dbReference type="HAMAP-Rule" id="MF_01225"/>
    </source>
</evidence>
<dbReference type="GO" id="GO:0061798">
    <property type="term" value="F:GTP 3',8'-cyclase activity"/>
    <property type="evidence" value="ECO:0007669"/>
    <property type="project" value="UniProtKB-EC"/>
</dbReference>
<feature type="binding site" evidence="12">
    <location>
        <position position="33"/>
    </location>
    <ligand>
        <name>[4Fe-4S] cluster</name>
        <dbReference type="ChEBI" id="CHEBI:49883"/>
        <label>1</label>
        <note>4Fe-4S-S-AdoMet</note>
    </ligand>
</feature>
<organism evidence="15 16">
    <name type="scientific">Thalassobacterium maritimum</name>
    <dbReference type="NCBI Taxonomy" id="3041265"/>
    <lineage>
        <taxon>Bacteria</taxon>
        <taxon>Pseudomonadati</taxon>
        <taxon>Verrucomicrobiota</taxon>
        <taxon>Opitutia</taxon>
        <taxon>Puniceicoccales</taxon>
        <taxon>Coraliomargaritaceae</taxon>
        <taxon>Thalassobacterium</taxon>
    </lineage>
</organism>
<dbReference type="NCBIfam" id="TIGR02666">
    <property type="entry name" value="moaA"/>
    <property type="match status" value="1"/>
</dbReference>
<feature type="binding site" evidence="12">
    <location>
        <begin position="275"/>
        <end position="277"/>
    </location>
    <ligand>
        <name>GTP</name>
        <dbReference type="ChEBI" id="CHEBI:37565"/>
    </ligand>
</feature>
<feature type="binding site" evidence="12">
    <location>
        <position position="206"/>
    </location>
    <ligand>
        <name>S-adenosyl-L-methionine</name>
        <dbReference type="ChEBI" id="CHEBI:59789"/>
    </ligand>
</feature>
<comment type="cofactor">
    <cofactor evidence="12">
        <name>[4Fe-4S] cluster</name>
        <dbReference type="ChEBI" id="CHEBI:49883"/>
    </cofactor>
    <text evidence="12">Binds 2 [4Fe-4S] clusters. Binds 1 [4Fe-4S] cluster coordinated with 3 cysteines and an exchangeable S-adenosyl-L-methionine and 1 [4Fe-4S] cluster coordinated with 3 cysteines and the GTP-derived substrate.</text>
</comment>
<proteinExistence type="inferred from homology"/>
<keyword evidence="9 12" id="KW-0501">Molybdenum cofactor biosynthesis</keyword>
<keyword evidence="6 12" id="KW-0408">Iron</keyword>
<feature type="binding site" evidence="12">
    <location>
        <position position="270"/>
    </location>
    <ligand>
        <name>[4Fe-4S] cluster</name>
        <dbReference type="ChEBI" id="CHEBI:49883"/>
        <label>2</label>
        <note>4Fe-4S-substrate</note>
    </ligand>
</feature>
<dbReference type="InterPro" id="IPR040064">
    <property type="entry name" value="MoaA-like"/>
</dbReference>
<evidence type="ECO:0000256" key="7">
    <source>
        <dbReference type="ARBA" id="ARBA00023014"/>
    </source>
</evidence>
<evidence type="ECO:0000256" key="3">
    <source>
        <dbReference type="ARBA" id="ARBA00022691"/>
    </source>
</evidence>